<keyword evidence="2" id="KW-1185">Reference proteome</keyword>
<reference evidence="1" key="1">
    <citation type="submission" date="2021-10" db="EMBL/GenBank/DDBJ databases">
        <title>Tropical sea cucumber genome reveals ecological adaptation and Cuvierian tubules defense mechanism.</title>
        <authorList>
            <person name="Chen T."/>
        </authorList>
    </citation>
    <scope>NUCLEOTIDE SEQUENCE</scope>
    <source>
        <strain evidence="1">Nanhai2018</strain>
        <tissue evidence="1">Muscle</tissue>
    </source>
</reference>
<dbReference type="AlphaFoldDB" id="A0A9Q1BY42"/>
<accession>A0A9Q1BY42</accession>
<dbReference type="EMBL" id="JAIZAY010000010">
    <property type="protein sequence ID" value="KAJ8034915.1"/>
    <property type="molecule type" value="Genomic_DNA"/>
</dbReference>
<protein>
    <submittedName>
        <fullName evidence="1">Uncharacterized protein</fullName>
    </submittedName>
</protein>
<evidence type="ECO:0000313" key="2">
    <source>
        <dbReference type="Proteomes" id="UP001152320"/>
    </source>
</evidence>
<gene>
    <name evidence="1" type="ORF">HOLleu_21942</name>
</gene>
<name>A0A9Q1BY42_HOLLE</name>
<comment type="caution">
    <text evidence="1">The sequence shown here is derived from an EMBL/GenBank/DDBJ whole genome shotgun (WGS) entry which is preliminary data.</text>
</comment>
<sequence length="56" mass="6222">MWLLANMGYQTNRIMPYIIHNGVMCSQSVILKTFGTDEGYLLLPSSSVRSSKPTGN</sequence>
<organism evidence="1 2">
    <name type="scientific">Holothuria leucospilota</name>
    <name type="common">Black long sea cucumber</name>
    <name type="synonym">Mertensiothuria leucospilota</name>
    <dbReference type="NCBI Taxonomy" id="206669"/>
    <lineage>
        <taxon>Eukaryota</taxon>
        <taxon>Metazoa</taxon>
        <taxon>Echinodermata</taxon>
        <taxon>Eleutherozoa</taxon>
        <taxon>Echinozoa</taxon>
        <taxon>Holothuroidea</taxon>
        <taxon>Aspidochirotacea</taxon>
        <taxon>Aspidochirotida</taxon>
        <taxon>Holothuriidae</taxon>
        <taxon>Holothuria</taxon>
    </lineage>
</organism>
<proteinExistence type="predicted"/>
<evidence type="ECO:0000313" key="1">
    <source>
        <dbReference type="EMBL" id="KAJ8034915.1"/>
    </source>
</evidence>
<dbReference type="Proteomes" id="UP001152320">
    <property type="component" value="Chromosome 10"/>
</dbReference>